<dbReference type="Pfam" id="PF03601">
    <property type="entry name" value="Cons_hypoth698"/>
    <property type="match status" value="1"/>
</dbReference>
<keyword evidence="9" id="KW-1185">Reference proteome</keyword>
<keyword evidence="4 7" id="KW-0812">Transmembrane</keyword>
<gene>
    <name evidence="8" type="ORF">UBAL3_79520059</name>
</gene>
<evidence type="ECO:0000313" key="8">
    <source>
        <dbReference type="EMBL" id="EES53338.1"/>
    </source>
</evidence>
<sequence>MPTPPFPKRSPLSRRLSHMRSLLPGLLLSVLLAVLATVTSREIATVTGIAIAGPILLAILFGIAVRNVRPLPHALDPGISFSFRTLLRLGIVGLGFDFSARELVGIGLRGLILDLAIIVSVYLVALWFGRLRGLPDNLSLLLGTGTAICGASAIVAANGVIRGKDEEVAYSVATVTLFGTLSMFLYPVVRRLLHLPPDVYGAWSGSSIHEIGQVVGATLPYSKEALELGTMLKLTRVALLLPVVLLLEAYVLARARAENPDQGRGKRHFPWFVGAFAGVVLLNFLLPLPPKILQLLQEGDAAILAVAMAAMGLETHLSRIFRFGVRPLASGIFLWIFVSLTGLGLSLLLYGHGSLSAL</sequence>
<keyword evidence="5 7" id="KW-1133">Transmembrane helix</keyword>
<feature type="transmembrane region" description="Helical" evidence="7">
    <location>
        <begin position="168"/>
        <end position="189"/>
    </location>
</feature>
<reference evidence="8 9" key="1">
    <citation type="journal article" date="2009" name="Appl. Environ. Microbiol.">
        <title>Community genomic and proteomic analyses of chemoautotrophic iron-oxidizing "Leptospirillum rubarum" (Group II) and "Leptospirillum ferrodiazotrophum" (Group III) bacteria in acid mine drainage biofilms.</title>
        <authorList>
            <person name="Goltsman D.S."/>
            <person name="Denef V.J."/>
            <person name="Singer S.W."/>
            <person name="VerBerkmoes N.C."/>
            <person name="Lefsrud M."/>
            <person name="Mueller R.S."/>
            <person name="Dick G.J."/>
            <person name="Sun C.L."/>
            <person name="Wheeler K.E."/>
            <person name="Zemla A."/>
            <person name="Baker B.J."/>
            <person name="Hauser L."/>
            <person name="Land M."/>
            <person name="Shah M.B."/>
            <person name="Thelen M.P."/>
            <person name="Hettich R.L."/>
            <person name="Banfield J.F."/>
        </authorList>
    </citation>
    <scope>NUCLEOTIDE SEQUENCE [LARGE SCALE GENOMIC DNA]</scope>
</reference>
<dbReference type="GO" id="GO:0005886">
    <property type="term" value="C:plasma membrane"/>
    <property type="evidence" value="ECO:0007669"/>
    <property type="project" value="UniProtKB-SubCell"/>
</dbReference>
<evidence type="ECO:0000256" key="1">
    <source>
        <dbReference type="ARBA" id="ARBA00004651"/>
    </source>
</evidence>
<feature type="transmembrane region" description="Helical" evidence="7">
    <location>
        <begin position="46"/>
        <end position="65"/>
    </location>
</feature>
<evidence type="ECO:0000256" key="2">
    <source>
        <dbReference type="ARBA" id="ARBA00007977"/>
    </source>
</evidence>
<feature type="transmembrane region" description="Helical" evidence="7">
    <location>
        <begin position="140"/>
        <end position="161"/>
    </location>
</feature>
<comment type="subcellular location">
    <subcellularLocation>
        <location evidence="1">Cell membrane</location>
        <topology evidence="1">Multi-pass membrane protein</topology>
    </subcellularLocation>
</comment>
<evidence type="ECO:0000256" key="4">
    <source>
        <dbReference type="ARBA" id="ARBA00022692"/>
    </source>
</evidence>
<evidence type="ECO:0000256" key="3">
    <source>
        <dbReference type="ARBA" id="ARBA00022475"/>
    </source>
</evidence>
<evidence type="ECO:0000313" key="9">
    <source>
        <dbReference type="Proteomes" id="UP000009374"/>
    </source>
</evidence>
<proteinExistence type="inferred from homology"/>
<accession>C6HVP1</accession>
<dbReference type="EMBL" id="GG693865">
    <property type="protein sequence ID" value="EES53338.1"/>
    <property type="molecule type" value="Genomic_DNA"/>
</dbReference>
<dbReference type="PANTHER" id="PTHR30106">
    <property type="entry name" value="INNER MEMBRANE PROTEIN YEIH-RELATED"/>
    <property type="match status" value="1"/>
</dbReference>
<feature type="transmembrane region" description="Helical" evidence="7">
    <location>
        <begin position="328"/>
        <end position="350"/>
    </location>
</feature>
<dbReference type="InterPro" id="IPR018383">
    <property type="entry name" value="UPF0324_pro"/>
</dbReference>
<evidence type="ECO:0008006" key="10">
    <source>
        <dbReference type="Google" id="ProtNLM"/>
    </source>
</evidence>
<evidence type="ECO:0000256" key="5">
    <source>
        <dbReference type="ARBA" id="ARBA00022989"/>
    </source>
</evidence>
<evidence type="ECO:0000256" key="6">
    <source>
        <dbReference type="ARBA" id="ARBA00023136"/>
    </source>
</evidence>
<dbReference type="Proteomes" id="UP000009374">
    <property type="component" value="Unassembled WGS sequence"/>
</dbReference>
<comment type="similarity">
    <text evidence="2">Belongs to the UPF0324 family.</text>
</comment>
<name>C6HVP1_9BACT</name>
<dbReference type="PANTHER" id="PTHR30106:SF2">
    <property type="entry name" value="UPF0324 INNER MEMBRANE PROTEIN YEIH"/>
    <property type="match status" value="1"/>
</dbReference>
<protein>
    <recommendedName>
        <fullName evidence="10">Integral membrane protein</fullName>
    </recommendedName>
</protein>
<feature type="transmembrane region" description="Helical" evidence="7">
    <location>
        <begin position="237"/>
        <end position="257"/>
    </location>
</feature>
<feature type="transmembrane region" description="Helical" evidence="7">
    <location>
        <begin position="111"/>
        <end position="128"/>
    </location>
</feature>
<evidence type="ECO:0000256" key="7">
    <source>
        <dbReference type="SAM" id="Phobius"/>
    </source>
</evidence>
<keyword evidence="6 7" id="KW-0472">Membrane</keyword>
<organism evidence="8 9">
    <name type="scientific">Leptospirillum ferrodiazotrophum</name>
    <dbReference type="NCBI Taxonomy" id="412449"/>
    <lineage>
        <taxon>Bacteria</taxon>
        <taxon>Pseudomonadati</taxon>
        <taxon>Nitrospirota</taxon>
        <taxon>Nitrospiria</taxon>
        <taxon>Nitrospirales</taxon>
        <taxon>Nitrospiraceae</taxon>
        <taxon>Leptospirillum</taxon>
    </lineage>
</organism>
<feature type="transmembrane region" description="Helical" evidence="7">
    <location>
        <begin position="301"/>
        <end position="321"/>
    </location>
</feature>
<dbReference type="AlphaFoldDB" id="C6HVP1"/>
<keyword evidence="3" id="KW-1003">Cell membrane</keyword>
<feature type="transmembrane region" description="Helical" evidence="7">
    <location>
        <begin position="269"/>
        <end position="289"/>
    </location>
</feature>